<dbReference type="PANTHER" id="PTHR11735:SF11">
    <property type="entry name" value="TRNA THREONYLCARBAMOYLADENOSINE BIOSYNTHESIS PROTEIN TSAB"/>
    <property type="match status" value="1"/>
</dbReference>
<dbReference type="AlphaFoldDB" id="H6SS95"/>
<dbReference type="GO" id="GO:0006508">
    <property type="term" value="P:proteolysis"/>
    <property type="evidence" value="ECO:0007669"/>
    <property type="project" value="UniProtKB-KW"/>
</dbReference>
<sequence length="226" mass="22958">MTPGFLTLALDTALAACSVALVSPDGVLATRHQPMERGQAEALVPLIAAVMAEADQTPSALGQVAVTIGPGSFTGLRVGLATARGLGVALGCPVRGVGVAEALADAVMDHDRAASEASVLVVIDSKRGDLFVQRFAGRDAQGLPRAVDSPRAVSLDEAQALAEGASFVAGDGALKVGRAPVVVFPDPVRVARLAARRPPEAALAPLPLYLRPPDAVLAPNGGRLWA</sequence>
<keyword evidence="3" id="KW-1185">Reference proteome</keyword>
<dbReference type="KEGG" id="rpm:RSPPHO_01148"/>
<dbReference type="STRING" id="1150469.RSPPHO_01148"/>
<dbReference type="PATRIC" id="fig|1150469.3.peg.1303"/>
<gene>
    <name evidence="2" type="ORF">RSPPHO_01148</name>
</gene>
<dbReference type="Proteomes" id="UP000033220">
    <property type="component" value="Chromosome DSM 122"/>
</dbReference>
<dbReference type="InterPro" id="IPR000905">
    <property type="entry name" value="Gcp-like_dom"/>
</dbReference>
<evidence type="ECO:0000313" key="3">
    <source>
        <dbReference type="Proteomes" id="UP000033220"/>
    </source>
</evidence>
<dbReference type="GO" id="GO:0008233">
    <property type="term" value="F:peptidase activity"/>
    <property type="evidence" value="ECO:0007669"/>
    <property type="project" value="UniProtKB-KW"/>
</dbReference>
<keyword evidence="2" id="KW-0378">Hydrolase</keyword>
<evidence type="ECO:0000313" key="2">
    <source>
        <dbReference type="EMBL" id="CCG07774.1"/>
    </source>
</evidence>
<dbReference type="NCBIfam" id="TIGR03725">
    <property type="entry name" value="T6A_YeaZ"/>
    <property type="match status" value="1"/>
</dbReference>
<organism evidence="2 3">
    <name type="scientific">Pararhodospirillum photometricum DSM 122</name>
    <dbReference type="NCBI Taxonomy" id="1150469"/>
    <lineage>
        <taxon>Bacteria</taxon>
        <taxon>Pseudomonadati</taxon>
        <taxon>Pseudomonadota</taxon>
        <taxon>Alphaproteobacteria</taxon>
        <taxon>Rhodospirillales</taxon>
        <taxon>Rhodospirillaceae</taxon>
        <taxon>Pararhodospirillum</taxon>
    </lineage>
</organism>
<dbReference type="PANTHER" id="PTHR11735">
    <property type="entry name" value="TRNA N6-ADENOSINE THREONYLCARBAMOYLTRANSFERASE"/>
    <property type="match status" value="1"/>
</dbReference>
<dbReference type="CDD" id="cd24032">
    <property type="entry name" value="ASKHA_NBD_TsaB"/>
    <property type="match status" value="1"/>
</dbReference>
<dbReference type="InterPro" id="IPR022496">
    <property type="entry name" value="T6A_TsaB"/>
</dbReference>
<dbReference type="RefSeq" id="WP_014414414.1">
    <property type="nucleotide sequence ID" value="NC_017059.1"/>
</dbReference>
<dbReference type="eggNOG" id="COG1214">
    <property type="taxonomic scope" value="Bacteria"/>
</dbReference>
<dbReference type="GO" id="GO:0005829">
    <property type="term" value="C:cytosol"/>
    <property type="evidence" value="ECO:0007669"/>
    <property type="project" value="TreeGrafter"/>
</dbReference>
<dbReference type="Pfam" id="PF00814">
    <property type="entry name" value="TsaD"/>
    <property type="match status" value="1"/>
</dbReference>
<feature type="domain" description="Gcp-like" evidence="1">
    <location>
        <begin position="37"/>
        <end position="135"/>
    </location>
</feature>
<accession>H6SS95</accession>
<dbReference type="InterPro" id="IPR043129">
    <property type="entry name" value="ATPase_NBD"/>
</dbReference>
<evidence type="ECO:0000259" key="1">
    <source>
        <dbReference type="Pfam" id="PF00814"/>
    </source>
</evidence>
<protein>
    <submittedName>
        <fullName evidence="2">Peptidase M22, glycoprotease</fullName>
    </submittedName>
</protein>
<name>H6SS95_PARPM</name>
<reference evidence="2 3" key="1">
    <citation type="submission" date="2012-02" db="EMBL/GenBank/DDBJ databases">
        <title>Shotgun genome sequence of Phaeospirillum photometricum DSM 122.</title>
        <authorList>
            <person name="Duquesne K."/>
            <person name="Sturgis J."/>
        </authorList>
    </citation>
    <scope>NUCLEOTIDE SEQUENCE [LARGE SCALE GENOMIC DNA]</scope>
    <source>
        <strain evidence="3">DSM122</strain>
    </source>
</reference>
<dbReference type="EMBL" id="HE663493">
    <property type="protein sequence ID" value="CCG07774.1"/>
    <property type="molecule type" value="Genomic_DNA"/>
</dbReference>
<proteinExistence type="predicted"/>
<keyword evidence="2" id="KW-0645">Protease</keyword>
<dbReference type="GO" id="GO:0002949">
    <property type="term" value="P:tRNA threonylcarbamoyladenosine modification"/>
    <property type="evidence" value="ECO:0007669"/>
    <property type="project" value="InterPro"/>
</dbReference>
<dbReference type="Gene3D" id="3.30.420.40">
    <property type="match status" value="2"/>
</dbReference>
<dbReference type="SUPFAM" id="SSF53067">
    <property type="entry name" value="Actin-like ATPase domain"/>
    <property type="match status" value="1"/>
</dbReference>
<dbReference type="HOGENOM" id="CLU_064886_3_0_5"/>